<sequence length="63" mass="7177">MITTEVQYRAVASRIEQLKDAPSGSEPANELKVLMKLIVDFESGRRQLTWSGKNELSIKPFRI</sequence>
<proteinExistence type="predicted"/>
<evidence type="ECO:0000313" key="1">
    <source>
        <dbReference type="EMBL" id="MFD3002889.1"/>
    </source>
</evidence>
<dbReference type="EMBL" id="JBHUOX010000021">
    <property type="protein sequence ID" value="MFD3002889.1"/>
    <property type="molecule type" value="Genomic_DNA"/>
</dbReference>
<comment type="caution">
    <text evidence="1">The sequence shown here is derived from an EMBL/GenBank/DDBJ whole genome shotgun (WGS) entry which is preliminary data.</text>
</comment>
<dbReference type="RefSeq" id="WP_377489168.1">
    <property type="nucleotide sequence ID" value="NZ_JBHUOX010000021.1"/>
</dbReference>
<gene>
    <name evidence="1" type="ORF">ACFS7Z_21155</name>
</gene>
<keyword evidence="2" id="KW-1185">Reference proteome</keyword>
<evidence type="ECO:0000313" key="2">
    <source>
        <dbReference type="Proteomes" id="UP001597641"/>
    </source>
</evidence>
<reference evidence="2" key="1">
    <citation type="journal article" date="2019" name="Int. J. Syst. Evol. Microbiol.">
        <title>The Global Catalogue of Microorganisms (GCM) 10K type strain sequencing project: providing services to taxonomists for standard genome sequencing and annotation.</title>
        <authorList>
            <consortium name="The Broad Institute Genomics Platform"/>
            <consortium name="The Broad Institute Genome Sequencing Center for Infectious Disease"/>
            <person name="Wu L."/>
            <person name="Ma J."/>
        </authorList>
    </citation>
    <scope>NUCLEOTIDE SEQUENCE [LARGE SCALE GENOMIC DNA]</scope>
    <source>
        <strain evidence="2">KCTC 23984</strain>
    </source>
</reference>
<accession>A0ABW6C0U3</accession>
<protein>
    <submittedName>
        <fullName evidence="1">Uncharacterized protein</fullName>
    </submittedName>
</protein>
<organism evidence="1 2">
    <name type="scientific">Pontibacter toksunensis</name>
    <dbReference type="NCBI Taxonomy" id="1332631"/>
    <lineage>
        <taxon>Bacteria</taxon>
        <taxon>Pseudomonadati</taxon>
        <taxon>Bacteroidota</taxon>
        <taxon>Cytophagia</taxon>
        <taxon>Cytophagales</taxon>
        <taxon>Hymenobacteraceae</taxon>
        <taxon>Pontibacter</taxon>
    </lineage>
</organism>
<dbReference type="Proteomes" id="UP001597641">
    <property type="component" value="Unassembled WGS sequence"/>
</dbReference>
<name>A0ABW6C0U3_9BACT</name>